<evidence type="ECO:0000313" key="3">
    <source>
        <dbReference type="EMBL" id="GGL03501.1"/>
    </source>
</evidence>
<gene>
    <name evidence="3" type="ORF">GCM10007964_52010</name>
</gene>
<dbReference type="GO" id="GO:0004540">
    <property type="term" value="F:RNA nuclease activity"/>
    <property type="evidence" value="ECO:0007669"/>
    <property type="project" value="InterPro"/>
</dbReference>
<feature type="compositionally biased region" description="Pro residues" evidence="1">
    <location>
        <begin position="769"/>
        <end position="794"/>
    </location>
</feature>
<feature type="compositionally biased region" description="Polar residues" evidence="1">
    <location>
        <begin position="396"/>
        <end position="413"/>
    </location>
</feature>
<dbReference type="EMBL" id="BMNT01000031">
    <property type="protein sequence ID" value="GGL03501.1"/>
    <property type="molecule type" value="Genomic_DNA"/>
</dbReference>
<dbReference type="Gene3D" id="3.40.50.1010">
    <property type="entry name" value="5'-nuclease"/>
    <property type="match status" value="1"/>
</dbReference>
<evidence type="ECO:0000313" key="4">
    <source>
        <dbReference type="Proteomes" id="UP000645217"/>
    </source>
</evidence>
<dbReference type="InterPro" id="IPR021139">
    <property type="entry name" value="NYN"/>
</dbReference>
<evidence type="ECO:0000259" key="2">
    <source>
        <dbReference type="Pfam" id="PF01936"/>
    </source>
</evidence>
<evidence type="ECO:0000256" key="1">
    <source>
        <dbReference type="SAM" id="MobiDB-lite"/>
    </source>
</evidence>
<keyword evidence="4" id="KW-1185">Reference proteome</keyword>
<comment type="caution">
    <text evidence="3">The sequence shown here is derived from an EMBL/GenBank/DDBJ whole genome shotgun (WGS) entry which is preliminary data.</text>
</comment>
<accession>A0A917RF85</accession>
<dbReference type="AlphaFoldDB" id="A0A917RF85"/>
<proteinExistence type="predicted"/>
<reference evidence="3" key="1">
    <citation type="journal article" date="2014" name="Int. J. Syst. Evol. Microbiol.">
        <title>Complete genome sequence of Corynebacterium casei LMG S-19264T (=DSM 44701T), isolated from a smear-ripened cheese.</title>
        <authorList>
            <consortium name="US DOE Joint Genome Institute (JGI-PGF)"/>
            <person name="Walter F."/>
            <person name="Albersmeier A."/>
            <person name="Kalinowski J."/>
            <person name="Ruckert C."/>
        </authorList>
    </citation>
    <scope>NUCLEOTIDE SEQUENCE</scope>
    <source>
        <strain evidence="3">JCM 13064</strain>
    </source>
</reference>
<feature type="compositionally biased region" description="Polar residues" evidence="1">
    <location>
        <begin position="539"/>
        <end position="550"/>
    </location>
</feature>
<dbReference type="Pfam" id="PF01936">
    <property type="entry name" value="NYN"/>
    <property type="match status" value="1"/>
</dbReference>
<reference evidence="3" key="2">
    <citation type="submission" date="2020-09" db="EMBL/GenBank/DDBJ databases">
        <authorList>
            <person name="Sun Q."/>
            <person name="Ohkuma M."/>
        </authorList>
    </citation>
    <scope>NUCLEOTIDE SEQUENCE</scope>
    <source>
        <strain evidence="3">JCM 13064</strain>
    </source>
</reference>
<feature type="compositionally biased region" description="Basic and acidic residues" evidence="1">
    <location>
        <begin position="351"/>
        <end position="360"/>
    </location>
</feature>
<organism evidence="3 4">
    <name type="scientific">Sphaerisporangium melleum</name>
    <dbReference type="NCBI Taxonomy" id="321316"/>
    <lineage>
        <taxon>Bacteria</taxon>
        <taxon>Bacillati</taxon>
        <taxon>Actinomycetota</taxon>
        <taxon>Actinomycetes</taxon>
        <taxon>Streptosporangiales</taxon>
        <taxon>Streptosporangiaceae</taxon>
        <taxon>Sphaerisporangium</taxon>
    </lineage>
</organism>
<sequence>MDRCALFVDAGHLLADGAMAVHGTRHREAVAWDYPGLLDLLSTLARDRTGLPLLRCYWYEATVEGRRTPEHDALADLPGLKLRLARIRPGRREGVDAQVHRDLMTLARNNAICDAVVVSGDEDLAQVVSDAQDLGIRVTVIHIAAEGGWTVSRTLQQECDDLIEIGSGHLRPYVNLVTGNIAAEGGGIAGNGRRLAQPLANGRGHDTRLDRQPSRPPSPAAGPVPVPSGHGPVSAAPPVPASGPNAAADPEGTFASTLGQGAPDVPGPETPGPSPYERSHAPVGLGQGALRSDAPGLVPGQAPGHPGAPGQGGSEHPAPPAGEGAHGAGSPTGQGDGHLSAPSLGLGSRGSDAHSAHGADRPGASAAPASRPDYSGADYAGAPAGQGPRAGYATPSPGQGPQEEYSSPATGQRSPEEFSPPATGRRSSEEYSLPVTGERSPSEFSRPVNGQQPRGEYSRPAAGQERDHQAAARPEYQPGTDYTPGPEYAAEPEYQPSALGQGVRDAGSQGPPATGAFAASGGGTGSFGSSSYGAEQPASRVSDSRAQSTRAPSGPGTGLASSGLASSGGRADEIVPEGPGGGLTMGFPAVTGLSRPSGSAGSANSGSSGSSSGSGRAATSGSSSGADTGLSAGRSGPASSGGQAPAGSPGSPGSPGPARESGLAGPPAGAHTGGAHATGAHGTGAHGTGAHGTGSHGTGSHASGAHGPAARPSSGGAQRSATPALPAAHSGYEGRSSSHAAPRQSGPPTGPMPAPVPPQYTLGGSGGPSSPPPYPAPHLGPYTGPQPAPVPPSTPGTTTLADAVKAAHKEGHDFGESVARDAPALWLEAVLARKPRMPSDLEARLLQGSSLPIDFLLHDEVRHALRRGFWDALERARR</sequence>
<feature type="compositionally biased region" description="Low complexity" evidence="1">
    <location>
        <begin position="361"/>
        <end position="393"/>
    </location>
</feature>
<dbReference type="RefSeq" id="WP_307837611.1">
    <property type="nucleotide sequence ID" value="NZ_BMNT01000031.1"/>
</dbReference>
<feature type="compositionally biased region" description="Pro residues" evidence="1">
    <location>
        <begin position="748"/>
        <end position="758"/>
    </location>
</feature>
<feature type="compositionally biased region" description="Pro residues" evidence="1">
    <location>
        <begin position="214"/>
        <end position="226"/>
    </location>
</feature>
<protein>
    <recommendedName>
        <fullName evidence="2">NYN domain-containing protein</fullName>
    </recommendedName>
</protein>
<feature type="compositionally biased region" description="Pro residues" evidence="1">
    <location>
        <begin position="265"/>
        <end position="274"/>
    </location>
</feature>
<feature type="compositionally biased region" description="Low complexity" evidence="1">
    <location>
        <begin position="698"/>
        <end position="717"/>
    </location>
</feature>
<dbReference type="Proteomes" id="UP000645217">
    <property type="component" value="Unassembled WGS sequence"/>
</dbReference>
<feature type="compositionally biased region" description="Low complexity" evidence="1">
    <location>
        <begin position="510"/>
        <end position="519"/>
    </location>
</feature>
<name>A0A917RF85_9ACTN</name>
<feature type="compositionally biased region" description="Low complexity" evidence="1">
    <location>
        <begin position="597"/>
        <end position="680"/>
    </location>
</feature>
<feature type="domain" description="NYN" evidence="2">
    <location>
        <begin position="68"/>
        <end position="165"/>
    </location>
</feature>
<feature type="region of interest" description="Disordered" evidence="1">
    <location>
        <begin position="185"/>
        <end position="799"/>
    </location>
</feature>
<feature type="compositionally biased region" description="Gly residues" evidence="1">
    <location>
        <begin position="681"/>
        <end position="697"/>
    </location>
</feature>
<feature type="compositionally biased region" description="Low complexity" evidence="1">
    <location>
        <begin position="551"/>
        <end position="569"/>
    </location>
</feature>
<feature type="compositionally biased region" description="Basic and acidic residues" evidence="1">
    <location>
        <begin position="203"/>
        <end position="213"/>
    </location>
</feature>
<feature type="compositionally biased region" description="Gly residues" evidence="1">
    <location>
        <begin position="324"/>
        <end position="336"/>
    </location>
</feature>